<dbReference type="AlphaFoldDB" id="A0A439CX90"/>
<evidence type="ECO:0000313" key="4">
    <source>
        <dbReference type="Proteomes" id="UP000286045"/>
    </source>
</evidence>
<comment type="caution">
    <text evidence="3">The sequence shown here is derived from an EMBL/GenBank/DDBJ whole genome shotgun (WGS) entry which is preliminary data.</text>
</comment>
<reference evidence="3 4" key="1">
    <citation type="submission" date="2018-12" db="EMBL/GenBank/DDBJ databases">
        <title>Draft genome sequence of Xylaria grammica IHI A82.</title>
        <authorList>
            <person name="Buettner E."/>
            <person name="Kellner H."/>
        </authorList>
    </citation>
    <scope>NUCLEOTIDE SEQUENCE [LARGE SCALE GENOMIC DNA]</scope>
    <source>
        <strain evidence="3 4">IHI A82</strain>
    </source>
</reference>
<feature type="signal peptide" evidence="2">
    <location>
        <begin position="1"/>
        <end position="20"/>
    </location>
</feature>
<gene>
    <name evidence="3" type="ORF">EKO27_g8281</name>
</gene>
<dbReference type="Proteomes" id="UP000286045">
    <property type="component" value="Unassembled WGS sequence"/>
</dbReference>
<name>A0A439CX90_9PEZI</name>
<dbReference type="EMBL" id="RYZI01000304">
    <property type="protein sequence ID" value="RWA06823.1"/>
    <property type="molecule type" value="Genomic_DNA"/>
</dbReference>
<feature type="chain" id="PRO_5019483844" evidence="2">
    <location>
        <begin position="21"/>
        <end position="276"/>
    </location>
</feature>
<accession>A0A439CX90</accession>
<protein>
    <submittedName>
        <fullName evidence="3">Uncharacterized protein</fullName>
    </submittedName>
</protein>
<proteinExistence type="predicted"/>
<evidence type="ECO:0000313" key="3">
    <source>
        <dbReference type="EMBL" id="RWA06823.1"/>
    </source>
</evidence>
<organism evidence="3 4">
    <name type="scientific">Xylaria grammica</name>
    <dbReference type="NCBI Taxonomy" id="363999"/>
    <lineage>
        <taxon>Eukaryota</taxon>
        <taxon>Fungi</taxon>
        <taxon>Dikarya</taxon>
        <taxon>Ascomycota</taxon>
        <taxon>Pezizomycotina</taxon>
        <taxon>Sordariomycetes</taxon>
        <taxon>Xylariomycetidae</taxon>
        <taxon>Xylariales</taxon>
        <taxon>Xylariaceae</taxon>
        <taxon>Xylaria</taxon>
    </lineage>
</organism>
<sequence>MHVSTLNALFIAIQALCVHALPPKVQFADGLEPALFTPTNPIPGWPATTTGSITNELIPWTPTSSISGWPHSSSLNTSSISYVTTTVSPVITATTITVTDNSITWTPTQSVSGWPPSSSKTRTGLQLTETFTITYTSYSEETISLPPPSSVVPAFTFVTVTVNPTASYTVVTVTATETLPPLSPGAPRFTTITVSEVTLWPTPTTTPVASTTSTPSTTQSSTQSSQLVTLTLSSSSVNESLNSTSVSYSSTVMTLNPPPTFATGTATVGTVGRRHV</sequence>
<evidence type="ECO:0000256" key="2">
    <source>
        <dbReference type="SAM" id="SignalP"/>
    </source>
</evidence>
<keyword evidence="2" id="KW-0732">Signal</keyword>
<keyword evidence="4" id="KW-1185">Reference proteome</keyword>
<feature type="region of interest" description="Disordered" evidence="1">
    <location>
        <begin position="203"/>
        <end position="225"/>
    </location>
</feature>
<evidence type="ECO:0000256" key="1">
    <source>
        <dbReference type="SAM" id="MobiDB-lite"/>
    </source>
</evidence>